<evidence type="ECO:0000256" key="2">
    <source>
        <dbReference type="SAM" id="SignalP"/>
    </source>
</evidence>
<dbReference type="RefSeq" id="WP_213494383.1">
    <property type="nucleotide sequence ID" value="NZ_CP074694.1"/>
</dbReference>
<dbReference type="AlphaFoldDB" id="A0A8E6B391"/>
<feature type="region of interest" description="Disordered" evidence="1">
    <location>
        <begin position="25"/>
        <end position="60"/>
    </location>
</feature>
<evidence type="ECO:0000313" key="3">
    <source>
        <dbReference type="EMBL" id="QVL30512.1"/>
    </source>
</evidence>
<feature type="chain" id="PRO_5034181837" evidence="2">
    <location>
        <begin position="23"/>
        <end position="287"/>
    </location>
</feature>
<keyword evidence="2" id="KW-0732">Signal</keyword>
<dbReference type="EMBL" id="CP074694">
    <property type="protein sequence ID" value="QVL30512.1"/>
    <property type="molecule type" value="Genomic_DNA"/>
</dbReference>
<evidence type="ECO:0000313" key="4">
    <source>
        <dbReference type="Proteomes" id="UP000676194"/>
    </source>
</evidence>
<dbReference type="Proteomes" id="UP000676194">
    <property type="component" value="Chromosome"/>
</dbReference>
<keyword evidence="4" id="KW-1185">Reference proteome</keyword>
<feature type="compositionally biased region" description="Low complexity" evidence="1">
    <location>
        <begin position="25"/>
        <end position="41"/>
    </location>
</feature>
<reference evidence="3" key="1">
    <citation type="submission" date="2021-05" db="EMBL/GenBank/DDBJ databases">
        <title>Complete genome sequence of the cellulolytic planctomycete Telmatocola sphagniphila SP2T and characterization of the first cellulase from planctomycetes.</title>
        <authorList>
            <person name="Rakitin A.L."/>
            <person name="Beletsky A.V."/>
            <person name="Naumoff D.G."/>
            <person name="Kulichevskaya I.S."/>
            <person name="Mardanov A.V."/>
            <person name="Ravin N.V."/>
            <person name="Dedysh S.N."/>
        </authorList>
    </citation>
    <scope>NUCLEOTIDE SEQUENCE</scope>
    <source>
        <strain evidence="3">SP2T</strain>
    </source>
</reference>
<gene>
    <name evidence="3" type="ORF">KIH39_16820</name>
</gene>
<feature type="signal peptide" evidence="2">
    <location>
        <begin position="1"/>
        <end position="22"/>
    </location>
</feature>
<feature type="compositionally biased region" description="Basic and acidic residues" evidence="1">
    <location>
        <begin position="46"/>
        <end position="56"/>
    </location>
</feature>
<sequence>MRFAIFLMAPAICLIGCGPARVKPTATTTETTTPAVSKSTTPVNNEVKKDSSEKTNKSASLPIKEQAEQFLARLSKGEAKTSELSAAFKKQITRPRNTEEKALGYSDSLAHDWLDKLAGATYKSNSNFSQLTNQYTLMGTVTGGPKTEYFVLRMVMLPGKTPEVNWFHRSNLRAGDRTAQASPDVDAARDFLEVAGSGQETLTASLLTPEFRAKIAEPLSSDKEFGYNIGMLNLKIKAWRATAITMTVGNDLGTFSGELINGDQKKSYKLKLVNKDGNWLVENFEVQ</sequence>
<organism evidence="3 4">
    <name type="scientific">Telmatocola sphagniphila</name>
    <dbReference type="NCBI Taxonomy" id="1123043"/>
    <lineage>
        <taxon>Bacteria</taxon>
        <taxon>Pseudomonadati</taxon>
        <taxon>Planctomycetota</taxon>
        <taxon>Planctomycetia</taxon>
        <taxon>Gemmatales</taxon>
        <taxon>Gemmataceae</taxon>
    </lineage>
</organism>
<accession>A0A8E6B391</accession>
<proteinExistence type="predicted"/>
<protein>
    <submittedName>
        <fullName evidence="3">Uncharacterized protein</fullName>
    </submittedName>
</protein>
<name>A0A8E6B391_9BACT</name>
<dbReference type="KEGG" id="tsph:KIH39_16820"/>
<evidence type="ECO:0000256" key="1">
    <source>
        <dbReference type="SAM" id="MobiDB-lite"/>
    </source>
</evidence>